<evidence type="ECO:0000256" key="4">
    <source>
        <dbReference type="ARBA" id="ARBA00012595"/>
    </source>
</evidence>
<dbReference type="InterPro" id="IPR022409">
    <property type="entry name" value="PKD/Chitinase_dom"/>
</dbReference>
<evidence type="ECO:0000256" key="7">
    <source>
        <dbReference type="ARBA" id="ARBA00022801"/>
    </source>
</evidence>
<feature type="signal peptide" evidence="13">
    <location>
        <begin position="1"/>
        <end position="31"/>
    </location>
</feature>
<dbReference type="EC" id="3.2.1.1" evidence="4 12"/>
<organism evidence="15 16">
    <name type="scientific">Ruminobacter amylophilus</name>
    <dbReference type="NCBI Taxonomy" id="867"/>
    <lineage>
        <taxon>Bacteria</taxon>
        <taxon>Pseudomonadati</taxon>
        <taxon>Pseudomonadota</taxon>
        <taxon>Gammaproteobacteria</taxon>
        <taxon>Aeromonadales</taxon>
        <taxon>Succinivibrionaceae</taxon>
        <taxon>Ruminobacter</taxon>
    </lineage>
</organism>
<keyword evidence="8" id="KW-0106">Calcium</keyword>
<comment type="catalytic activity">
    <reaction evidence="1 12">
        <text>Endohydrolysis of (1-&gt;4)-alpha-D-glucosidic linkages in polysaccharides containing three or more (1-&gt;4)-alpha-linked D-glucose units.</text>
        <dbReference type="EC" id="3.2.1.1"/>
    </reaction>
</comment>
<comment type="cofactor">
    <cofactor evidence="2">
        <name>Ca(2+)</name>
        <dbReference type="ChEBI" id="CHEBI:29108"/>
    </cofactor>
</comment>
<dbReference type="Pfam" id="PF00801">
    <property type="entry name" value="PKD"/>
    <property type="match status" value="1"/>
</dbReference>
<reference evidence="15 16" key="1">
    <citation type="submission" date="2016-10" db="EMBL/GenBank/DDBJ databases">
        <authorList>
            <person name="Varghese N."/>
            <person name="Submissions S."/>
        </authorList>
    </citation>
    <scope>NUCLEOTIDE SEQUENCE [LARGE SCALE GENOMIC DNA]</scope>
    <source>
        <strain evidence="15 16">DSM 1361</strain>
    </source>
</reference>
<evidence type="ECO:0000256" key="5">
    <source>
        <dbReference type="ARBA" id="ARBA00017303"/>
    </source>
</evidence>
<dbReference type="InterPro" id="IPR031319">
    <property type="entry name" value="A-amylase_C"/>
</dbReference>
<dbReference type="GO" id="GO:0004556">
    <property type="term" value="F:alpha-amylase activity"/>
    <property type="evidence" value="ECO:0007669"/>
    <property type="project" value="UniProtKB-UniRule"/>
</dbReference>
<evidence type="ECO:0000259" key="14">
    <source>
        <dbReference type="PROSITE" id="PS50093"/>
    </source>
</evidence>
<dbReference type="PRINTS" id="PR00110">
    <property type="entry name" value="ALPHAAMYLASE"/>
</dbReference>
<dbReference type="PROSITE" id="PS50093">
    <property type="entry name" value="PKD"/>
    <property type="match status" value="1"/>
</dbReference>
<evidence type="ECO:0000313" key="15">
    <source>
        <dbReference type="EMBL" id="SFP69297.1"/>
    </source>
</evidence>
<gene>
    <name evidence="15" type="ORF">SAMN02910344_02076</name>
</gene>
<dbReference type="Gene3D" id="2.60.40.1180">
    <property type="entry name" value="Golgi alpha-mannosidase II"/>
    <property type="match status" value="1"/>
</dbReference>
<evidence type="ECO:0000256" key="2">
    <source>
        <dbReference type="ARBA" id="ARBA00001913"/>
    </source>
</evidence>
<dbReference type="PANTHER" id="PTHR43447">
    <property type="entry name" value="ALPHA-AMYLASE"/>
    <property type="match status" value="1"/>
</dbReference>
<name>A0A662ZL03_9GAMM</name>
<dbReference type="SUPFAM" id="SSF51445">
    <property type="entry name" value="(Trans)glycosidases"/>
    <property type="match status" value="1"/>
</dbReference>
<keyword evidence="10 12" id="KW-0326">Glycosidase</keyword>
<evidence type="ECO:0000256" key="8">
    <source>
        <dbReference type="ARBA" id="ARBA00022837"/>
    </source>
</evidence>
<dbReference type="InterPro" id="IPR006048">
    <property type="entry name" value="A-amylase/branching_C"/>
</dbReference>
<feature type="domain" description="PKD" evidence="14">
    <location>
        <begin position="642"/>
        <end position="724"/>
    </location>
</feature>
<dbReference type="SUPFAM" id="SSF51011">
    <property type="entry name" value="Glycosyl hydrolase domain"/>
    <property type="match status" value="1"/>
</dbReference>
<dbReference type="Gene3D" id="2.60.40.10">
    <property type="entry name" value="Immunoglobulins"/>
    <property type="match status" value="1"/>
</dbReference>
<evidence type="ECO:0000256" key="12">
    <source>
        <dbReference type="RuleBase" id="RU361134"/>
    </source>
</evidence>
<dbReference type="InterPro" id="IPR017853">
    <property type="entry name" value="GH"/>
</dbReference>
<dbReference type="SMART" id="SM00089">
    <property type="entry name" value="PKD"/>
    <property type="match status" value="1"/>
</dbReference>
<keyword evidence="7 12" id="KW-0378">Hydrolase</keyword>
<sequence length="834" mass="92753">MHHNRINQISRAVLTACLPVVSMAIFNVAGAQNYEEEMVILHPFQWSYNSIAKECTEYLGPAGFDGVQISQPAEHISKKGVWWAVYQPVNFKNFTTMTGNENELRAMIRTCNDAGVKVFADAVFNQRAGGSGTGLGGSSYQKRTRYADGFTSDDFHPGCRLYDYSSADNVRLCDLNGMPDIKTESSSTQEKIADYLATLMNMGVHGFRIDAAKHMKYTDIDSIIRKTAKKTGRRPPIYMEVIEGINEAADIYPDKYTYIENSVVTDFSYVQNIKNVFDSRKFGDALKLKAKYRGNSEVFVNNHDDEYKRCSAGSCSMSTQNNPYYHLAQSWMAVWPEGTVRQIYSGYSFSSHDPAGPVSASRCTGGWLCQHREPIVLNAPRFARATRGKKVTTKGYDSGILWFNRGSKGFYAMNPSGSDVKHTFTVEMPDGDYCDILGAKDPARDPCGKEVKVRNGRVTLTIPAKSAMAICTDENWCGRHRDPCETDPYGAACLCKDQTVDKNGVCESFCSANPSDEKCFCLLNPDNEECVNPIEKTKGLLCYTGTSNSWKFEEMAYSKKTGLWTTEVTLSEDSGQSFKIVDGCDWSAGVIYGKSSTSGKLKVNDSKEGNVPIDLRQGVYELSIRDADMTYEFKDVTPVPEPPVPLAADFTCTVSGSTVEFHNKTAFNPEDDIAYLWNFGNGETSSVEEPVVVYDSLGKHLVSLLASSRISEESSRVTRYVEITELTGNPKGETLCYSGTDTDWKMEPMIYNSTVGYWMRKVELDGSGSQRFRIISGCSWNEGNVLGGNGTSGVLIKSDSFAHDAVHDPELKGTYRLLVKDNALEYRYNRYPDR</sequence>
<proteinExistence type="inferred from homology"/>
<dbReference type="InterPro" id="IPR035986">
    <property type="entry name" value="PKD_dom_sf"/>
</dbReference>
<dbReference type="Gene3D" id="3.20.20.80">
    <property type="entry name" value="Glycosidases"/>
    <property type="match status" value="1"/>
</dbReference>
<evidence type="ECO:0000256" key="11">
    <source>
        <dbReference type="RuleBase" id="RU003615"/>
    </source>
</evidence>
<dbReference type="Proteomes" id="UP000243745">
    <property type="component" value="Unassembled WGS sequence"/>
</dbReference>
<dbReference type="EMBL" id="FOXF01000057">
    <property type="protein sequence ID" value="SFP69297.1"/>
    <property type="molecule type" value="Genomic_DNA"/>
</dbReference>
<dbReference type="CDD" id="cd00146">
    <property type="entry name" value="PKD"/>
    <property type="match status" value="1"/>
</dbReference>
<evidence type="ECO:0000256" key="1">
    <source>
        <dbReference type="ARBA" id="ARBA00000548"/>
    </source>
</evidence>
<dbReference type="RefSeq" id="WP_093143426.1">
    <property type="nucleotide sequence ID" value="NZ_FOXF01000057.1"/>
</dbReference>
<dbReference type="SMART" id="SM00642">
    <property type="entry name" value="Aamy"/>
    <property type="match status" value="1"/>
</dbReference>
<dbReference type="InterPro" id="IPR013783">
    <property type="entry name" value="Ig-like_fold"/>
</dbReference>
<dbReference type="SUPFAM" id="SSF49299">
    <property type="entry name" value="PKD domain"/>
    <property type="match status" value="1"/>
</dbReference>
<dbReference type="Pfam" id="PF02806">
    <property type="entry name" value="Alpha-amylase_C"/>
    <property type="match status" value="1"/>
</dbReference>
<dbReference type="InterPro" id="IPR006046">
    <property type="entry name" value="Alpha_amylase"/>
</dbReference>
<dbReference type="OrthoDB" id="9805159at2"/>
<dbReference type="Pfam" id="PF00128">
    <property type="entry name" value="Alpha-amylase"/>
    <property type="match status" value="1"/>
</dbReference>
<evidence type="ECO:0000256" key="6">
    <source>
        <dbReference type="ARBA" id="ARBA00022723"/>
    </source>
</evidence>
<dbReference type="SMART" id="SM00632">
    <property type="entry name" value="Aamy_C"/>
    <property type="match status" value="1"/>
</dbReference>
<accession>A0A662ZL03</accession>
<dbReference type="GO" id="GO:0005975">
    <property type="term" value="P:carbohydrate metabolic process"/>
    <property type="evidence" value="ECO:0007669"/>
    <property type="project" value="InterPro"/>
</dbReference>
<evidence type="ECO:0000256" key="9">
    <source>
        <dbReference type="ARBA" id="ARBA00023277"/>
    </source>
</evidence>
<dbReference type="GO" id="GO:0046872">
    <property type="term" value="F:metal ion binding"/>
    <property type="evidence" value="ECO:0007669"/>
    <property type="project" value="UniProtKB-KW"/>
</dbReference>
<dbReference type="InterPro" id="IPR000601">
    <property type="entry name" value="PKD_dom"/>
</dbReference>
<dbReference type="AlphaFoldDB" id="A0A662ZL03"/>
<keyword evidence="13" id="KW-0732">Signal</keyword>
<evidence type="ECO:0000313" key="16">
    <source>
        <dbReference type="Proteomes" id="UP000243745"/>
    </source>
</evidence>
<evidence type="ECO:0000256" key="3">
    <source>
        <dbReference type="ARBA" id="ARBA00008061"/>
    </source>
</evidence>
<evidence type="ECO:0000256" key="13">
    <source>
        <dbReference type="SAM" id="SignalP"/>
    </source>
</evidence>
<comment type="similarity">
    <text evidence="3 11">Belongs to the glycosyl hydrolase 13 family.</text>
</comment>
<evidence type="ECO:0000256" key="10">
    <source>
        <dbReference type="ARBA" id="ARBA00023295"/>
    </source>
</evidence>
<dbReference type="InterPro" id="IPR006047">
    <property type="entry name" value="GH13_cat_dom"/>
</dbReference>
<feature type="chain" id="PRO_5025032993" description="Alpha-amylase" evidence="13">
    <location>
        <begin position="32"/>
        <end position="834"/>
    </location>
</feature>
<keyword evidence="9 12" id="KW-0119">Carbohydrate metabolism</keyword>
<protein>
    <recommendedName>
        <fullName evidence="5 12">Alpha-amylase</fullName>
        <ecNumber evidence="4 12">3.2.1.1</ecNumber>
    </recommendedName>
</protein>
<dbReference type="InterPro" id="IPR013780">
    <property type="entry name" value="Glyco_hydro_b"/>
</dbReference>
<keyword evidence="16" id="KW-1185">Reference proteome</keyword>
<keyword evidence="6" id="KW-0479">Metal-binding</keyword>